<comment type="cofactor">
    <cofactor evidence="2">
        <name>Mg(2+)</name>
        <dbReference type="ChEBI" id="CHEBI:18420"/>
    </cofactor>
</comment>
<reference evidence="8" key="1">
    <citation type="submission" date="2022-11" db="EMBL/GenBank/DDBJ databases">
        <authorList>
            <person name="Coimbra C."/>
        </authorList>
    </citation>
    <scope>NUCLEOTIDE SEQUENCE</scope>
    <source>
        <strain evidence="8">Jales19</strain>
    </source>
</reference>
<dbReference type="EMBL" id="JAPFQA010000003">
    <property type="protein sequence ID" value="MCZ8544553.1"/>
    <property type="molecule type" value="Genomic_DNA"/>
</dbReference>
<dbReference type="Proteomes" id="UP001152178">
    <property type="component" value="Unassembled WGS sequence"/>
</dbReference>
<feature type="domain" description="Isopropylmalate dehydrogenase-like" evidence="7">
    <location>
        <begin position="6"/>
        <end position="357"/>
    </location>
</feature>
<dbReference type="InterPro" id="IPR024084">
    <property type="entry name" value="IsoPropMal-DH-like_dom"/>
</dbReference>
<evidence type="ECO:0000256" key="2">
    <source>
        <dbReference type="ARBA" id="ARBA00001946"/>
    </source>
</evidence>
<dbReference type="RefSeq" id="WP_269905095.1">
    <property type="nucleotide sequence ID" value="NZ_JAPFQA010000003.1"/>
</dbReference>
<dbReference type="SUPFAM" id="SSF53659">
    <property type="entry name" value="Isocitrate/Isopropylmalate dehydrogenase-like"/>
    <property type="match status" value="1"/>
</dbReference>
<keyword evidence="5" id="KW-0520">NAD</keyword>
<evidence type="ECO:0000259" key="7">
    <source>
        <dbReference type="SMART" id="SM01329"/>
    </source>
</evidence>
<evidence type="ECO:0000256" key="4">
    <source>
        <dbReference type="ARBA" id="ARBA00023002"/>
    </source>
</evidence>
<gene>
    <name evidence="8" type="ORF">OOJ09_10200</name>
</gene>
<evidence type="ECO:0000256" key="3">
    <source>
        <dbReference type="ARBA" id="ARBA00022723"/>
    </source>
</evidence>
<keyword evidence="9" id="KW-1185">Reference proteome</keyword>
<dbReference type="InterPro" id="IPR019818">
    <property type="entry name" value="IsoCit/isopropylmalate_DH_CS"/>
</dbReference>
<comment type="caution">
    <text evidence="8">The sequence shown here is derived from an EMBL/GenBank/DDBJ whole genome shotgun (WGS) entry which is preliminary data.</text>
</comment>
<dbReference type="Gene3D" id="3.40.718.10">
    <property type="entry name" value="Isopropylmalate Dehydrogenase"/>
    <property type="match status" value="1"/>
</dbReference>
<evidence type="ECO:0000313" key="9">
    <source>
        <dbReference type="Proteomes" id="UP001152178"/>
    </source>
</evidence>
<evidence type="ECO:0000313" key="8">
    <source>
        <dbReference type="EMBL" id="MCZ8544553.1"/>
    </source>
</evidence>
<dbReference type="PANTHER" id="PTHR43275">
    <property type="entry name" value="D-MALATE DEHYDROGENASE [DECARBOXYLATING]"/>
    <property type="match status" value="1"/>
</dbReference>
<keyword evidence="6" id="KW-0464">Manganese</keyword>
<organism evidence="8 9">
    <name type="scientific">Mesorhizobium qingshengii</name>
    <dbReference type="NCBI Taxonomy" id="1165689"/>
    <lineage>
        <taxon>Bacteria</taxon>
        <taxon>Pseudomonadati</taxon>
        <taxon>Pseudomonadota</taxon>
        <taxon>Alphaproteobacteria</taxon>
        <taxon>Hyphomicrobiales</taxon>
        <taxon>Phyllobacteriaceae</taxon>
        <taxon>Mesorhizobium</taxon>
    </lineage>
</organism>
<dbReference type="PROSITE" id="PS00470">
    <property type="entry name" value="IDH_IMDH"/>
    <property type="match status" value="1"/>
</dbReference>
<evidence type="ECO:0000256" key="5">
    <source>
        <dbReference type="ARBA" id="ARBA00023027"/>
    </source>
</evidence>
<proteinExistence type="predicted"/>
<evidence type="ECO:0000256" key="6">
    <source>
        <dbReference type="ARBA" id="ARBA00023211"/>
    </source>
</evidence>
<accession>A0ABT4QSN7</accession>
<protein>
    <submittedName>
        <fullName evidence="8">Isocitrate/isopropylmalate dehydrogenase family protein</fullName>
    </submittedName>
</protein>
<name>A0ABT4QSN7_9HYPH</name>
<sequence>MKEVYEIAVVHGDGIGPEVCAATVEVVKAALGPVNPLRFTEYPAGAEHFLKTGQSFPEPTFQACRAADAILHGAGGLPGVVHPDGTEAGLDFTLRLRFELDLYANIRPIRLFEGVPSPLSGVKAGDIDFIILRENSEGLYAARGSGALLRGEVAVDTLVQTRPGIERIVRKAFELARKSSGAPRDGVRRVTCCDKANVLRSYAFFRSVFDEVAKGYPDIATEHALVDAMAMHLVLKPGHFNVIVSENMFGDILSDLAAATVGGMGMAPSAEIGETNGFFQAAHGSAPDIAGKGIANPYGTILSAALMLDWLGHKHGDEKLNRAAGRIRRVTEDCLAGGLLSADLKGSASTHKIAHAVCDRLATVPGLSSHDQTGDDGGRDVR</sequence>
<evidence type="ECO:0000256" key="1">
    <source>
        <dbReference type="ARBA" id="ARBA00001936"/>
    </source>
</evidence>
<dbReference type="Pfam" id="PF00180">
    <property type="entry name" value="Iso_dh"/>
    <property type="match status" value="1"/>
</dbReference>
<dbReference type="InterPro" id="IPR050501">
    <property type="entry name" value="ICDH/IPMDH"/>
</dbReference>
<keyword evidence="4" id="KW-0560">Oxidoreductase</keyword>
<dbReference type="PANTHER" id="PTHR43275:SF1">
    <property type="entry name" value="D-MALATE DEHYDROGENASE [DECARBOXYLATING]"/>
    <property type="match status" value="1"/>
</dbReference>
<keyword evidence="3" id="KW-0479">Metal-binding</keyword>
<comment type="cofactor">
    <cofactor evidence="1">
        <name>Mn(2+)</name>
        <dbReference type="ChEBI" id="CHEBI:29035"/>
    </cofactor>
</comment>
<dbReference type="SMART" id="SM01329">
    <property type="entry name" value="Iso_dh"/>
    <property type="match status" value="1"/>
</dbReference>